<dbReference type="OrthoDB" id="9797832at2"/>
<dbReference type="GO" id="GO:0016853">
    <property type="term" value="F:isomerase activity"/>
    <property type="evidence" value="ECO:0007669"/>
    <property type="project" value="UniProtKB-KW"/>
</dbReference>
<feature type="domain" description="SIS" evidence="2">
    <location>
        <begin position="29"/>
        <end position="172"/>
    </location>
</feature>
<evidence type="ECO:0000256" key="1">
    <source>
        <dbReference type="ARBA" id="ARBA00009235"/>
    </source>
</evidence>
<keyword evidence="3" id="KW-0413">Isomerase</keyword>
<dbReference type="InterPro" id="IPR001347">
    <property type="entry name" value="SIS_dom"/>
</dbReference>
<evidence type="ECO:0000259" key="2">
    <source>
        <dbReference type="PROSITE" id="PS51464"/>
    </source>
</evidence>
<evidence type="ECO:0000313" key="3">
    <source>
        <dbReference type="EMBL" id="QCP33953.1"/>
    </source>
</evidence>
<sequence length="186" mass="20740">MDYKDYKELILGELDQSLSAVNGQEVREMTEMILKAEKVFVTGVGRVFMMMEAFAKRLNHLGIEAYCVGDVNEPAVTKHDVLIAGSGSGESIIPLELAKKAKQYGTSVIHIGSNAESSMSAYEDLFVRIPCRTKLHLEDEIESAQIMSSLFEQSLLLLLDAAALMIMQEKKIEDIDSLWEKHANLE</sequence>
<dbReference type="PANTHER" id="PTHR43443">
    <property type="entry name" value="3-HEXULOSE-6-PHOSPHATE ISOMERASE"/>
    <property type="match status" value="1"/>
</dbReference>
<dbReference type="Proteomes" id="UP000298653">
    <property type="component" value="Chromosome"/>
</dbReference>
<protein>
    <submittedName>
        <fullName evidence="3">6-phospho-3-hexuloisomerase</fullName>
    </submittedName>
</protein>
<reference evidence="3 4" key="1">
    <citation type="submission" date="2019-05" db="EMBL/GenBank/DDBJ databases">
        <title>Complete genome sequencing of Anaerostipes rhamnosivorans.</title>
        <authorList>
            <person name="Bui T.P.N."/>
            <person name="de Vos W.M."/>
        </authorList>
    </citation>
    <scope>NUCLEOTIDE SEQUENCE [LARGE SCALE GENOMIC DNA]</scope>
    <source>
        <strain evidence="3 4">1y2</strain>
    </source>
</reference>
<evidence type="ECO:0000313" key="4">
    <source>
        <dbReference type="Proteomes" id="UP000298653"/>
    </source>
</evidence>
<dbReference type="Gene3D" id="3.40.50.10490">
    <property type="entry name" value="Glucose-6-phosphate isomerase like protein, domain 1"/>
    <property type="match status" value="1"/>
</dbReference>
<dbReference type="PANTHER" id="PTHR43443:SF1">
    <property type="entry name" value="3-HEXULOSE-6-PHOSPHATE ISOMERASE"/>
    <property type="match status" value="1"/>
</dbReference>
<comment type="similarity">
    <text evidence="1">Belongs to the SIS family. PHI subfamily.</text>
</comment>
<dbReference type="GO" id="GO:1901135">
    <property type="term" value="P:carbohydrate derivative metabolic process"/>
    <property type="evidence" value="ECO:0007669"/>
    <property type="project" value="InterPro"/>
</dbReference>
<dbReference type="SUPFAM" id="SSF53697">
    <property type="entry name" value="SIS domain"/>
    <property type="match status" value="1"/>
</dbReference>
<dbReference type="EMBL" id="CP040058">
    <property type="protein sequence ID" value="QCP33953.1"/>
    <property type="molecule type" value="Genomic_DNA"/>
</dbReference>
<dbReference type="InterPro" id="IPR017552">
    <property type="entry name" value="PHI/rmpB"/>
</dbReference>
<dbReference type="GO" id="GO:0097367">
    <property type="term" value="F:carbohydrate derivative binding"/>
    <property type="evidence" value="ECO:0007669"/>
    <property type="project" value="InterPro"/>
</dbReference>
<dbReference type="Pfam" id="PF01380">
    <property type="entry name" value="SIS"/>
    <property type="match status" value="1"/>
</dbReference>
<dbReference type="KEGG" id="arf:AR1Y2_0499"/>
<proteinExistence type="inferred from homology"/>
<accession>A0A4P8IDV5</accession>
<dbReference type="AlphaFoldDB" id="A0A4P8IDV5"/>
<dbReference type="PROSITE" id="PS51464">
    <property type="entry name" value="SIS"/>
    <property type="match status" value="1"/>
</dbReference>
<organism evidence="3 4">
    <name type="scientific">Anaerostipes rhamnosivorans</name>
    <dbReference type="NCBI Taxonomy" id="1229621"/>
    <lineage>
        <taxon>Bacteria</taxon>
        <taxon>Bacillati</taxon>
        <taxon>Bacillota</taxon>
        <taxon>Clostridia</taxon>
        <taxon>Lachnospirales</taxon>
        <taxon>Lachnospiraceae</taxon>
        <taxon>Anaerostipes</taxon>
    </lineage>
</organism>
<dbReference type="InterPro" id="IPR046348">
    <property type="entry name" value="SIS_dom_sf"/>
</dbReference>
<dbReference type="RefSeq" id="WP_137327555.1">
    <property type="nucleotide sequence ID" value="NZ_CP040058.1"/>
</dbReference>
<dbReference type="NCBIfam" id="TIGR03127">
    <property type="entry name" value="RuMP_HxlB"/>
    <property type="match status" value="1"/>
</dbReference>
<keyword evidence="4" id="KW-1185">Reference proteome</keyword>
<gene>
    <name evidence="3" type="ORF">AR1Y2_0499</name>
</gene>
<name>A0A4P8IDV5_9FIRM</name>